<dbReference type="Pfam" id="PF20262">
    <property type="entry name" value="UNC80_C"/>
    <property type="match status" value="1"/>
</dbReference>
<feature type="region of interest" description="Disordered" evidence="1">
    <location>
        <begin position="35"/>
        <end position="59"/>
    </location>
</feature>
<dbReference type="Proteomes" id="UP000663879">
    <property type="component" value="Unassembled WGS sequence"/>
</dbReference>
<feature type="region of interest" description="Disordered" evidence="1">
    <location>
        <begin position="288"/>
        <end position="329"/>
    </location>
</feature>
<dbReference type="EMBL" id="CAJNOC010003808">
    <property type="protein sequence ID" value="CAF0998556.1"/>
    <property type="molecule type" value="Genomic_DNA"/>
</dbReference>
<sequence length="963" mass="107961">IDTTKVQASALFSVLLSLETNIPDNLKILELVKTEKDSNSPSQSSSNTNNLTSQPSSSNIQNLEVNVKPHENQEKVIPPNQPQFSSPANLLTNAGSSAAVLAVSGISATNLLISSSGALGISQIASLNKELNQPNQPLAENILTENIGPPHINQIIKNNEAMRNNQTIKTLDFCYQDDQNIKFNMIDSINLCVTVIAYATHAPRANQMLTILNVIVPRYFNHLKAETEKISQSNKAQNFGFMSQSDKLLTSELALKARNEFIQLQKMSISLKTLVNSSDYLTRVYQGPRNEGLNANKPTQSNVKNSHNRSPSIIPDEDSMIKGDDKRKDQIDDRQIKQEFTSPRDTLLNVVSEFVFCASKRIKELYKMINDSSLKVTELLDTKAHSKLVEISHTLLKLWDDSATLGGSGLQNYFQKLLPVTNWSQEELKPAFNNLLRRVDRLFTKISKRPSAKRQVDWTAIASIINGLYITLDRQENIANLPYFKMLINSTISLILNETTSIDGLNTGSIFSATGSAVRVDFQLPVVFSKSVIRLVGKYITLLKDQSNLEQLFGGTGAISPISPTVPTGLTYLLNFLLPLLIWSASDRKDSPKLNSTDMSFIVNMVLNALKPPSKLAATLLLQAPKQHHLTTAFDSNPQGNNNKSTKQMKDLITQSTFLTLKLLTFSFAKQIDLIKIASTIRQICFKAKNIYLWKFLDFISSNRTPLFLLLKPFIENFVATQTCETELESHLRHTIQLKLNCLIPTNEKCTNLVLDELIEELNIIKADFNGESKQESHDSRIEEDENKLTCPKDEKSSSSTPNRNIAFKYNKTKKDISASGSLNTTPRKKFEKLNYKNGAEILDVYRAKLRAKLIAKESEREMENLTNINLLIPNSSSNKLKSDIDLKPIGENKSFSQSFRKDSSGFAAGLNRNNEEILSTNKVEIVENKENEHIKVIQENNQQEIQTSCEPKKHKLKKILFV</sequence>
<feature type="compositionally biased region" description="Basic and acidic residues" evidence="1">
    <location>
        <begin position="775"/>
        <end position="797"/>
    </location>
</feature>
<evidence type="ECO:0000313" key="4">
    <source>
        <dbReference type="Proteomes" id="UP000663879"/>
    </source>
</evidence>
<comment type="caution">
    <text evidence="3">The sequence shown here is derived from an EMBL/GenBank/DDBJ whole genome shotgun (WGS) entry which is preliminary data.</text>
</comment>
<feature type="domain" description="Protein UNC80 C-terminal" evidence="2">
    <location>
        <begin position="157"/>
        <end position="768"/>
    </location>
</feature>
<evidence type="ECO:0000256" key="1">
    <source>
        <dbReference type="SAM" id="MobiDB-lite"/>
    </source>
</evidence>
<reference evidence="3" key="1">
    <citation type="submission" date="2021-02" db="EMBL/GenBank/DDBJ databases">
        <authorList>
            <person name="Nowell W R."/>
        </authorList>
    </citation>
    <scope>NUCLEOTIDE SEQUENCE</scope>
    <source>
        <strain evidence="3">Ploen Becks lab</strain>
    </source>
</reference>
<protein>
    <recommendedName>
        <fullName evidence="2">Protein UNC80 C-terminal domain-containing protein</fullName>
    </recommendedName>
</protein>
<feature type="region of interest" description="Disordered" evidence="1">
    <location>
        <begin position="775"/>
        <end position="805"/>
    </location>
</feature>
<evidence type="ECO:0000259" key="2">
    <source>
        <dbReference type="Pfam" id="PF20262"/>
    </source>
</evidence>
<accession>A0A814GN13</accession>
<dbReference type="GO" id="GO:0034703">
    <property type="term" value="C:cation channel complex"/>
    <property type="evidence" value="ECO:0007669"/>
    <property type="project" value="TreeGrafter"/>
</dbReference>
<feature type="compositionally biased region" description="Low complexity" evidence="1">
    <location>
        <begin position="39"/>
        <end position="59"/>
    </location>
</feature>
<name>A0A814GN13_9BILA</name>
<dbReference type="GO" id="GO:0030424">
    <property type="term" value="C:axon"/>
    <property type="evidence" value="ECO:0007669"/>
    <property type="project" value="TreeGrafter"/>
</dbReference>
<dbReference type="InterPro" id="IPR046460">
    <property type="entry name" value="UNC80_C"/>
</dbReference>
<dbReference type="GO" id="GO:0005261">
    <property type="term" value="F:monoatomic cation channel activity"/>
    <property type="evidence" value="ECO:0007669"/>
    <property type="project" value="TreeGrafter"/>
</dbReference>
<gene>
    <name evidence="3" type="ORF">OXX778_LOCUS16282</name>
</gene>
<dbReference type="PANTHER" id="PTHR31781">
    <property type="entry name" value="UNC80"/>
    <property type="match status" value="1"/>
</dbReference>
<dbReference type="GO" id="GO:0055080">
    <property type="term" value="P:monoatomic cation homeostasis"/>
    <property type="evidence" value="ECO:0007669"/>
    <property type="project" value="TreeGrafter"/>
</dbReference>
<dbReference type="OrthoDB" id="5584001at2759"/>
<dbReference type="PANTHER" id="PTHR31781:SF1">
    <property type="entry name" value="PROTEIN UNC-80 HOMOLOG"/>
    <property type="match status" value="1"/>
</dbReference>
<proteinExistence type="predicted"/>
<feature type="non-terminal residue" evidence="3">
    <location>
        <position position="1"/>
    </location>
</feature>
<dbReference type="AlphaFoldDB" id="A0A814GN13"/>
<feature type="compositionally biased region" description="Basic and acidic residues" evidence="1">
    <location>
        <begin position="319"/>
        <end position="329"/>
    </location>
</feature>
<organism evidence="3 4">
    <name type="scientific">Brachionus calyciflorus</name>
    <dbReference type="NCBI Taxonomy" id="104777"/>
    <lineage>
        <taxon>Eukaryota</taxon>
        <taxon>Metazoa</taxon>
        <taxon>Spiralia</taxon>
        <taxon>Gnathifera</taxon>
        <taxon>Rotifera</taxon>
        <taxon>Eurotatoria</taxon>
        <taxon>Monogononta</taxon>
        <taxon>Pseudotrocha</taxon>
        <taxon>Ploima</taxon>
        <taxon>Brachionidae</taxon>
        <taxon>Brachionus</taxon>
    </lineage>
</organism>
<evidence type="ECO:0000313" key="3">
    <source>
        <dbReference type="EMBL" id="CAF0998556.1"/>
    </source>
</evidence>
<feature type="compositionally biased region" description="Polar residues" evidence="1">
    <location>
        <begin position="296"/>
        <end position="311"/>
    </location>
</feature>
<keyword evidence="4" id="KW-1185">Reference proteome</keyword>